<organism evidence="2 3">
    <name type="scientific">Pterulicium gracile</name>
    <dbReference type="NCBI Taxonomy" id="1884261"/>
    <lineage>
        <taxon>Eukaryota</taxon>
        <taxon>Fungi</taxon>
        <taxon>Dikarya</taxon>
        <taxon>Basidiomycota</taxon>
        <taxon>Agaricomycotina</taxon>
        <taxon>Agaricomycetes</taxon>
        <taxon>Agaricomycetidae</taxon>
        <taxon>Agaricales</taxon>
        <taxon>Pleurotineae</taxon>
        <taxon>Pterulaceae</taxon>
        <taxon>Pterulicium</taxon>
    </lineage>
</organism>
<evidence type="ECO:0000313" key="3">
    <source>
        <dbReference type="Proteomes" id="UP000305067"/>
    </source>
</evidence>
<dbReference type="Proteomes" id="UP000305067">
    <property type="component" value="Unassembled WGS sequence"/>
</dbReference>
<feature type="non-terminal residue" evidence="2">
    <location>
        <position position="151"/>
    </location>
</feature>
<dbReference type="AlphaFoldDB" id="A0A5C3Q5G0"/>
<accession>A0A5C3Q5G0</accession>
<reference evidence="2 3" key="1">
    <citation type="journal article" date="2019" name="Nat. Ecol. Evol.">
        <title>Megaphylogeny resolves global patterns of mushroom evolution.</title>
        <authorList>
            <person name="Varga T."/>
            <person name="Krizsan K."/>
            <person name="Foldi C."/>
            <person name="Dima B."/>
            <person name="Sanchez-Garcia M."/>
            <person name="Sanchez-Ramirez S."/>
            <person name="Szollosi G.J."/>
            <person name="Szarkandi J.G."/>
            <person name="Papp V."/>
            <person name="Albert L."/>
            <person name="Andreopoulos W."/>
            <person name="Angelini C."/>
            <person name="Antonin V."/>
            <person name="Barry K.W."/>
            <person name="Bougher N.L."/>
            <person name="Buchanan P."/>
            <person name="Buyck B."/>
            <person name="Bense V."/>
            <person name="Catcheside P."/>
            <person name="Chovatia M."/>
            <person name="Cooper J."/>
            <person name="Damon W."/>
            <person name="Desjardin D."/>
            <person name="Finy P."/>
            <person name="Geml J."/>
            <person name="Haridas S."/>
            <person name="Hughes K."/>
            <person name="Justo A."/>
            <person name="Karasinski D."/>
            <person name="Kautmanova I."/>
            <person name="Kiss B."/>
            <person name="Kocsube S."/>
            <person name="Kotiranta H."/>
            <person name="LaButti K.M."/>
            <person name="Lechner B.E."/>
            <person name="Liimatainen K."/>
            <person name="Lipzen A."/>
            <person name="Lukacs Z."/>
            <person name="Mihaltcheva S."/>
            <person name="Morgado L.N."/>
            <person name="Niskanen T."/>
            <person name="Noordeloos M.E."/>
            <person name="Ohm R.A."/>
            <person name="Ortiz-Santana B."/>
            <person name="Ovrebo C."/>
            <person name="Racz N."/>
            <person name="Riley R."/>
            <person name="Savchenko A."/>
            <person name="Shiryaev A."/>
            <person name="Soop K."/>
            <person name="Spirin V."/>
            <person name="Szebenyi C."/>
            <person name="Tomsovsky M."/>
            <person name="Tulloss R.E."/>
            <person name="Uehling J."/>
            <person name="Grigoriev I.V."/>
            <person name="Vagvolgyi C."/>
            <person name="Papp T."/>
            <person name="Martin F.M."/>
            <person name="Miettinen O."/>
            <person name="Hibbett D.S."/>
            <person name="Nagy L.G."/>
        </authorList>
    </citation>
    <scope>NUCLEOTIDE SEQUENCE [LARGE SCALE GENOMIC DNA]</scope>
    <source>
        <strain evidence="2 3">CBS 309.79</strain>
    </source>
</reference>
<proteinExistence type="predicted"/>
<dbReference type="EMBL" id="ML178864">
    <property type="protein sequence ID" value="TFK96239.1"/>
    <property type="molecule type" value="Genomic_DNA"/>
</dbReference>
<keyword evidence="3" id="KW-1185">Reference proteome</keyword>
<evidence type="ECO:0000313" key="2">
    <source>
        <dbReference type="EMBL" id="TFK96239.1"/>
    </source>
</evidence>
<evidence type="ECO:0000256" key="1">
    <source>
        <dbReference type="SAM" id="MobiDB-lite"/>
    </source>
</evidence>
<feature type="compositionally biased region" description="Acidic residues" evidence="1">
    <location>
        <begin position="140"/>
        <end position="151"/>
    </location>
</feature>
<feature type="region of interest" description="Disordered" evidence="1">
    <location>
        <begin position="122"/>
        <end position="151"/>
    </location>
</feature>
<name>A0A5C3Q5G0_9AGAR</name>
<sequence>MAIHELQASGGSGPDVQLPCCPRLRTLRIELTLPGFVDFSQEEIAGVFDMMDVADVLEGRSGRCGRSLGEGIFEPLEDTVLSFTFVEDDDDAMRKQHRAMRRIEALQEDGMRVEIHSRTSRTMLRDKPRCRGPGYRDYGSDADDDVVVADS</sequence>
<gene>
    <name evidence="2" type="ORF">BDV98DRAFT_576463</name>
</gene>
<protein>
    <submittedName>
        <fullName evidence="2">Uncharacterized protein</fullName>
    </submittedName>
</protein>